<keyword evidence="1" id="KW-0472">Membrane</keyword>
<sequence length="254" mass="29279">MPSEYDEPTAPPSGYGSMRSTTYQYKASQLRRTPNFAHTKSIRGSGSIFAERRNMTIYFVFIIVIISLNFAMSVYLIIAEETRNAYPLCKVRDIVKTEETKAEPDIEQVISSVNTMLHALTYTLPQVLNSNRQAILTRMNHLIYEMKEIVKLNNIDFNVRFNTNKSVILRTGQQSKNLKEYPSTQPPTTSSWLLKPITIIPKKNPFTSDNLPFTKLPNKNQLSSKLRQVKNLNVRHRDDQKSRDEDYALFNPII</sequence>
<keyword evidence="1" id="KW-1133">Transmembrane helix</keyword>
<evidence type="ECO:0000313" key="3">
    <source>
        <dbReference type="Proteomes" id="UP001253567"/>
    </source>
</evidence>
<keyword evidence="3" id="KW-1185">Reference proteome</keyword>
<organism evidence="2 3">
    <name type="scientific">Longquan Niviventer fulvescens jeilongvirus 1</name>
    <dbReference type="NCBI Taxonomy" id="2877481"/>
    <lineage>
        <taxon>Viruses</taxon>
        <taxon>Riboviria</taxon>
        <taxon>Orthornavirae</taxon>
        <taxon>Negarnaviricota</taxon>
        <taxon>Haploviricotina</taxon>
        <taxon>Monjiviricetes</taxon>
        <taxon>Mononegavirales</taxon>
        <taxon>Paramyxoviridae</taxon>
        <taxon>Orthoparamyxovirinae</taxon>
        <taxon>Jeilongvirus</taxon>
        <taxon>Jeilongvirus longquanense</taxon>
    </lineage>
</organism>
<name>A0AAE8XQS1_9MONO</name>
<evidence type="ECO:0000313" key="2">
    <source>
        <dbReference type="EMBL" id="UBB42304.1"/>
    </source>
</evidence>
<accession>A0AAE8XQS1</accession>
<dbReference type="Proteomes" id="UP001253567">
    <property type="component" value="Segment"/>
</dbReference>
<keyword evidence="1 2" id="KW-0812">Transmembrane</keyword>
<feature type="transmembrane region" description="Helical" evidence="1">
    <location>
        <begin position="57"/>
        <end position="78"/>
    </location>
</feature>
<proteinExistence type="predicted"/>
<protein>
    <submittedName>
        <fullName evidence="2">Transmembrane protein</fullName>
    </submittedName>
</protein>
<dbReference type="EMBL" id="MZ328279">
    <property type="protein sequence ID" value="UBB42304.1"/>
    <property type="molecule type" value="Viral_cRNA"/>
</dbReference>
<reference evidence="2 3" key="1">
    <citation type="submission" date="2021-05" db="EMBL/GenBank/DDBJ databases">
        <title>Comparation of mammalian active virome structures and with host-virus interactions in sympatric communities.</title>
        <authorList>
            <person name="Tan Z."/>
            <person name="Nie F.-Y."/>
            <person name="Zhang Y.-Z."/>
        </authorList>
    </citation>
    <scope>NUCLEOTIDE SEQUENCE [LARGE SCALE GENOMIC DNA]</scope>
    <source>
        <strain evidence="2">LQS_zhenmao</strain>
    </source>
</reference>
<evidence type="ECO:0000256" key="1">
    <source>
        <dbReference type="SAM" id="Phobius"/>
    </source>
</evidence>